<feature type="transmembrane region" description="Helical" evidence="2">
    <location>
        <begin position="231"/>
        <end position="252"/>
    </location>
</feature>
<evidence type="ECO:0000256" key="1">
    <source>
        <dbReference type="SAM" id="MobiDB-lite"/>
    </source>
</evidence>
<proteinExistence type="predicted"/>
<comment type="caution">
    <text evidence="3">The sequence shown here is derived from an EMBL/GenBank/DDBJ whole genome shotgun (WGS) entry which is preliminary data.</text>
</comment>
<feature type="region of interest" description="Disordered" evidence="1">
    <location>
        <begin position="79"/>
        <end position="136"/>
    </location>
</feature>
<name>A0A6N7X8A7_9ACTN</name>
<keyword evidence="2" id="KW-0812">Transmembrane</keyword>
<evidence type="ECO:0000256" key="2">
    <source>
        <dbReference type="SAM" id="Phobius"/>
    </source>
</evidence>
<protein>
    <submittedName>
        <fullName evidence="3">Uncharacterized protein</fullName>
    </submittedName>
</protein>
<sequence>MNQQKPAGRASDDASRPEQDIPDFLVEAAEAKPQHISGARDAGAAPDQRPRAGEKNAATSQTAATGVAAETGAVGAAAGDTADDDLLGLDELEAYGAESQPQDAPRRRPMDPAEYEAAQAAREHRWEDGSWPADGATGMQRELYTRPRAPHKTQPAINDDAADGTYSPEGYAHDSNIAIGGGVLSGGHSYRRARKSRSSMQQGRYGQYLEVPKGRRSIFASRDRMRRRRSLFSIIAVILVFVIIAIVIVQMVSRLG</sequence>
<keyword evidence="2" id="KW-1133">Transmembrane helix</keyword>
<evidence type="ECO:0000313" key="3">
    <source>
        <dbReference type="EMBL" id="MST60826.1"/>
    </source>
</evidence>
<gene>
    <name evidence="3" type="ORF">FYJ69_07895</name>
</gene>
<dbReference type="Proteomes" id="UP000434342">
    <property type="component" value="Unassembled WGS sequence"/>
</dbReference>
<reference evidence="3 4" key="1">
    <citation type="submission" date="2019-08" db="EMBL/GenBank/DDBJ databases">
        <title>In-depth cultivation of the pig gut microbiome towards novel bacterial diversity and tailored functional studies.</title>
        <authorList>
            <person name="Wylensek D."/>
            <person name="Hitch T.C.A."/>
            <person name="Clavel T."/>
        </authorList>
    </citation>
    <scope>NUCLEOTIDE SEQUENCE [LARGE SCALE GENOMIC DNA]</scope>
    <source>
        <strain evidence="3 4">WB01_CNA04</strain>
    </source>
</reference>
<keyword evidence="2" id="KW-0472">Membrane</keyword>
<organism evidence="3 4">
    <name type="scientific">Parafannyhessea umbonata</name>
    <dbReference type="NCBI Taxonomy" id="604330"/>
    <lineage>
        <taxon>Bacteria</taxon>
        <taxon>Bacillati</taxon>
        <taxon>Actinomycetota</taxon>
        <taxon>Coriobacteriia</taxon>
        <taxon>Coriobacteriales</taxon>
        <taxon>Atopobiaceae</taxon>
        <taxon>Parafannyhessea</taxon>
    </lineage>
</organism>
<feature type="compositionally biased region" description="Acidic residues" evidence="1">
    <location>
        <begin position="81"/>
        <end position="93"/>
    </location>
</feature>
<accession>A0A6N7X8A7</accession>
<dbReference type="RefSeq" id="WP_154541608.1">
    <property type="nucleotide sequence ID" value="NZ_VUND01000002.1"/>
</dbReference>
<evidence type="ECO:0000313" key="4">
    <source>
        <dbReference type="Proteomes" id="UP000434342"/>
    </source>
</evidence>
<feature type="compositionally biased region" description="Basic and acidic residues" evidence="1">
    <location>
        <begin position="10"/>
        <end position="19"/>
    </location>
</feature>
<dbReference type="EMBL" id="VUND01000002">
    <property type="protein sequence ID" value="MST60826.1"/>
    <property type="molecule type" value="Genomic_DNA"/>
</dbReference>
<feature type="region of interest" description="Disordered" evidence="1">
    <location>
        <begin position="1"/>
        <end position="67"/>
    </location>
</feature>
<dbReference type="AlphaFoldDB" id="A0A6N7X8A7"/>